<dbReference type="GO" id="GO:0051536">
    <property type="term" value="F:iron-sulfur cluster binding"/>
    <property type="evidence" value="ECO:0007669"/>
    <property type="project" value="UniProtKB-KW"/>
</dbReference>
<dbReference type="Proteomes" id="UP000295055">
    <property type="component" value="Unassembled WGS sequence"/>
</dbReference>
<organism evidence="7 8">
    <name type="scientific">Providencia alcalifaciens</name>
    <dbReference type="NCBI Taxonomy" id="126385"/>
    <lineage>
        <taxon>Bacteria</taxon>
        <taxon>Pseudomonadati</taxon>
        <taxon>Pseudomonadota</taxon>
        <taxon>Gammaproteobacteria</taxon>
        <taxon>Enterobacterales</taxon>
        <taxon>Morganellaceae</taxon>
        <taxon>Providencia</taxon>
    </lineage>
</organism>
<evidence type="ECO:0000313" key="7">
    <source>
        <dbReference type="EMBL" id="TCT28833.1"/>
    </source>
</evidence>
<evidence type="ECO:0000256" key="5">
    <source>
        <dbReference type="ARBA" id="ARBA00023014"/>
    </source>
</evidence>
<dbReference type="GO" id="GO:0003824">
    <property type="term" value="F:catalytic activity"/>
    <property type="evidence" value="ECO:0007669"/>
    <property type="project" value="InterPro"/>
</dbReference>
<evidence type="ECO:0000256" key="1">
    <source>
        <dbReference type="ARBA" id="ARBA00001966"/>
    </source>
</evidence>
<evidence type="ECO:0000256" key="3">
    <source>
        <dbReference type="ARBA" id="ARBA00022723"/>
    </source>
</evidence>
<accession>A0A4R3NJ69</accession>
<dbReference type="CDD" id="cd01335">
    <property type="entry name" value="Radical_SAM"/>
    <property type="match status" value="1"/>
</dbReference>
<dbReference type="EMBL" id="SMAS01000015">
    <property type="protein sequence ID" value="TCT28833.1"/>
    <property type="molecule type" value="Genomic_DNA"/>
</dbReference>
<dbReference type="SFLD" id="SFLDG01067">
    <property type="entry name" value="SPASM/twitch_domain_containing"/>
    <property type="match status" value="1"/>
</dbReference>
<evidence type="ECO:0000256" key="4">
    <source>
        <dbReference type="ARBA" id="ARBA00023004"/>
    </source>
</evidence>
<dbReference type="InterPro" id="IPR013785">
    <property type="entry name" value="Aldolase_TIM"/>
</dbReference>
<gene>
    <name evidence="7" type="ORF">EC835_11530</name>
</gene>
<keyword evidence="4" id="KW-0408">Iron</keyword>
<dbReference type="AlphaFoldDB" id="A0A4R3NJ69"/>
<sequence length="391" mass="45374">MWTRKSTHTDYTDIPVEYQNFIKKNPVYTQHHEESTLRIQQAILNYQKTGKIKEKNICKIVLKMTNTCNLRCTHCFQWRENGGFHHEQDPTAIPFDKCKYLFDFVARNKPDIILTGGEATLHRDFDKFVETFAQMGCFIHICTNGLSIRKYYDLFKRWHNQLAFLISLDGTGDIHDNIRGKGTWRKTLAAIELLAEGKRHGMNWLIGVENTLMATNLDNALELKEVCEDIGVDWMIYNHLWVVDLMSRHEYIKFCQQWNITPSSFTGFDAGPFSDDYIKKVNQTILALKLSNKQIPVLFGPEYSPQEVFQWYKTKTPAMPSYLKMGCKLDIDIGGELVMTKQFPDLGFGSILEKPIEKILASDKYQEVARQLRNTSLRILNACPDTHNLRV</sequence>
<comment type="caution">
    <text evidence="7">The sequence shown here is derived from an EMBL/GenBank/DDBJ whole genome shotgun (WGS) entry which is preliminary data.</text>
</comment>
<dbReference type="PANTHER" id="PTHR11228:SF7">
    <property type="entry name" value="PQQA PEPTIDE CYCLASE"/>
    <property type="match status" value="1"/>
</dbReference>
<comment type="cofactor">
    <cofactor evidence="1">
        <name>[4Fe-4S] cluster</name>
        <dbReference type="ChEBI" id="CHEBI:49883"/>
    </cofactor>
</comment>
<protein>
    <submittedName>
        <fullName evidence="7">4Fe-4S single cluster protein</fullName>
    </submittedName>
</protein>
<keyword evidence="2" id="KW-0949">S-adenosyl-L-methionine</keyword>
<dbReference type="GO" id="GO:0046872">
    <property type="term" value="F:metal ion binding"/>
    <property type="evidence" value="ECO:0007669"/>
    <property type="project" value="UniProtKB-KW"/>
</dbReference>
<dbReference type="Pfam" id="PF04055">
    <property type="entry name" value="Radical_SAM"/>
    <property type="match status" value="1"/>
</dbReference>
<dbReference type="PROSITE" id="PS51918">
    <property type="entry name" value="RADICAL_SAM"/>
    <property type="match status" value="1"/>
</dbReference>
<dbReference type="OrthoDB" id="9782387at2"/>
<keyword evidence="3" id="KW-0479">Metal-binding</keyword>
<dbReference type="SUPFAM" id="SSF102114">
    <property type="entry name" value="Radical SAM enzymes"/>
    <property type="match status" value="1"/>
</dbReference>
<reference evidence="7 8" key="1">
    <citation type="submission" date="2019-03" db="EMBL/GenBank/DDBJ databases">
        <title>Genomic analyses of the natural microbiome of Caenorhabditis elegans.</title>
        <authorList>
            <person name="Samuel B."/>
        </authorList>
    </citation>
    <scope>NUCLEOTIDE SEQUENCE [LARGE SCALE GENOMIC DNA]</scope>
    <source>
        <strain evidence="7 8">JUb102</strain>
    </source>
</reference>
<proteinExistence type="predicted"/>
<dbReference type="InterPro" id="IPR058240">
    <property type="entry name" value="rSAM_sf"/>
</dbReference>
<name>A0A4R3NJ69_9GAMM</name>
<dbReference type="Gene3D" id="3.20.20.70">
    <property type="entry name" value="Aldolase class I"/>
    <property type="match status" value="1"/>
</dbReference>
<keyword evidence="5" id="KW-0411">Iron-sulfur</keyword>
<feature type="domain" description="Radical SAM core" evidence="6">
    <location>
        <begin position="54"/>
        <end position="272"/>
    </location>
</feature>
<dbReference type="PANTHER" id="PTHR11228">
    <property type="entry name" value="RADICAL SAM DOMAIN PROTEIN"/>
    <property type="match status" value="1"/>
</dbReference>
<dbReference type="InterPro" id="IPR007197">
    <property type="entry name" value="rSAM"/>
</dbReference>
<evidence type="ECO:0000259" key="6">
    <source>
        <dbReference type="PROSITE" id="PS51918"/>
    </source>
</evidence>
<dbReference type="InterPro" id="IPR050377">
    <property type="entry name" value="Radical_SAM_PqqE_MftC-like"/>
</dbReference>
<evidence type="ECO:0000256" key="2">
    <source>
        <dbReference type="ARBA" id="ARBA00022691"/>
    </source>
</evidence>
<evidence type="ECO:0000313" key="8">
    <source>
        <dbReference type="Proteomes" id="UP000295055"/>
    </source>
</evidence>
<dbReference type="RefSeq" id="WP_132497299.1">
    <property type="nucleotide sequence ID" value="NZ_SMAS01000015.1"/>
</dbReference>
<dbReference type="SFLD" id="SFLDS00029">
    <property type="entry name" value="Radical_SAM"/>
    <property type="match status" value="1"/>
</dbReference>